<comment type="caution">
    <text evidence="1">The sequence shown here is derived from an EMBL/GenBank/DDBJ whole genome shotgun (WGS) entry which is preliminary data.</text>
</comment>
<gene>
    <name evidence="1" type="ORF">DGYR_LOCUS1799</name>
</gene>
<dbReference type="EMBL" id="CAJFCJ010000002">
    <property type="protein sequence ID" value="CAD5112707.1"/>
    <property type="molecule type" value="Genomic_DNA"/>
</dbReference>
<protein>
    <submittedName>
        <fullName evidence="1">DgyrCDS1927</fullName>
    </submittedName>
</protein>
<sequence>MEDLLRKLWRWKDFQQETINVPVKYYGLSEYFKNKAKRFNINPSSVCMWKVCPPSAWKASGERRLKA</sequence>
<dbReference type="Proteomes" id="UP000549394">
    <property type="component" value="Unassembled WGS sequence"/>
</dbReference>
<evidence type="ECO:0000313" key="2">
    <source>
        <dbReference type="Proteomes" id="UP000549394"/>
    </source>
</evidence>
<name>A0A7I8VAQ5_9ANNE</name>
<keyword evidence="2" id="KW-1185">Reference proteome</keyword>
<proteinExistence type="predicted"/>
<reference evidence="1 2" key="1">
    <citation type="submission" date="2020-08" db="EMBL/GenBank/DDBJ databases">
        <authorList>
            <person name="Hejnol A."/>
        </authorList>
    </citation>
    <scope>NUCLEOTIDE SEQUENCE [LARGE SCALE GENOMIC DNA]</scope>
</reference>
<accession>A0A7I8VAQ5</accession>
<evidence type="ECO:0000313" key="1">
    <source>
        <dbReference type="EMBL" id="CAD5112707.1"/>
    </source>
</evidence>
<dbReference type="AlphaFoldDB" id="A0A7I8VAQ5"/>
<organism evidence="1 2">
    <name type="scientific">Dimorphilus gyrociliatus</name>
    <dbReference type="NCBI Taxonomy" id="2664684"/>
    <lineage>
        <taxon>Eukaryota</taxon>
        <taxon>Metazoa</taxon>
        <taxon>Spiralia</taxon>
        <taxon>Lophotrochozoa</taxon>
        <taxon>Annelida</taxon>
        <taxon>Polychaeta</taxon>
        <taxon>Polychaeta incertae sedis</taxon>
        <taxon>Dinophilidae</taxon>
        <taxon>Dimorphilus</taxon>
    </lineage>
</organism>